<dbReference type="EnsemblMetazoa" id="HelroT169187">
    <property type="protein sequence ID" value="HelroP169187"/>
    <property type="gene ID" value="HelroG169187"/>
</dbReference>
<name>T1F1J7_HELRO</name>
<dbReference type="Proteomes" id="UP000015101">
    <property type="component" value="Unassembled WGS sequence"/>
</dbReference>
<organism evidence="3 4">
    <name type="scientific">Helobdella robusta</name>
    <name type="common">Californian leech</name>
    <dbReference type="NCBI Taxonomy" id="6412"/>
    <lineage>
        <taxon>Eukaryota</taxon>
        <taxon>Metazoa</taxon>
        <taxon>Spiralia</taxon>
        <taxon>Lophotrochozoa</taxon>
        <taxon>Annelida</taxon>
        <taxon>Clitellata</taxon>
        <taxon>Hirudinea</taxon>
        <taxon>Rhynchobdellida</taxon>
        <taxon>Glossiphoniidae</taxon>
        <taxon>Helobdella</taxon>
    </lineage>
</organism>
<dbReference type="KEGG" id="hro:HELRODRAFT_169187"/>
<keyword evidence="1" id="KW-1133">Transmembrane helix</keyword>
<dbReference type="EMBL" id="AMQM01003214">
    <property type="status" value="NOT_ANNOTATED_CDS"/>
    <property type="molecule type" value="Genomic_DNA"/>
</dbReference>
<gene>
    <name evidence="3" type="primary">20202697</name>
    <name evidence="2" type="ORF">HELRODRAFT_169187</name>
</gene>
<sequence>MSTHPVESIKILLFKKIMDIVFLNYKHNSATTPEDPFEGGIKYFCPIITKESLKPISFIKVLPYKPIKALLSWDKLKLNKEYGQIRPKQKTPDENSGKIFRTKTLLSISDSKLIFVGNEAVVEAIIQIDENQAFPPGACWRRHLKTRNIMSPIRMNIKITDVINFQTFIVVFVIILINVRNAVNKCVAVVKLTSASQLSS</sequence>
<accession>T1F1J7</accession>
<reference evidence="4" key="1">
    <citation type="submission" date="2012-12" db="EMBL/GenBank/DDBJ databases">
        <authorList>
            <person name="Hellsten U."/>
            <person name="Grimwood J."/>
            <person name="Chapman J.A."/>
            <person name="Shapiro H."/>
            <person name="Aerts A."/>
            <person name="Otillar R.P."/>
            <person name="Terry A.Y."/>
            <person name="Boore J.L."/>
            <person name="Simakov O."/>
            <person name="Marletaz F."/>
            <person name="Cho S.-J."/>
            <person name="Edsinger-Gonzales E."/>
            <person name="Havlak P."/>
            <person name="Kuo D.-H."/>
            <person name="Larsson T."/>
            <person name="Lv J."/>
            <person name="Arendt D."/>
            <person name="Savage R."/>
            <person name="Osoegawa K."/>
            <person name="de Jong P."/>
            <person name="Lindberg D.R."/>
            <person name="Seaver E.C."/>
            <person name="Weisblat D.A."/>
            <person name="Putnam N.H."/>
            <person name="Grigoriev I.V."/>
            <person name="Rokhsar D.S."/>
        </authorList>
    </citation>
    <scope>NUCLEOTIDE SEQUENCE</scope>
</reference>
<evidence type="ECO:0000313" key="4">
    <source>
        <dbReference type="Proteomes" id="UP000015101"/>
    </source>
</evidence>
<keyword evidence="4" id="KW-1185">Reference proteome</keyword>
<dbReference type="RefSeq" id="XP_009013300.1">
    <property type="nucleotide sequence ID" value="XM_009015052.1"/>
</dbReference>
<dbReference type="CTD" id="20202697"/>
<feature type="transmembrane region" description="Helical" evidence="1">
    <location>
        <begin position="159"/>
        <end position="179"/>
    </location>
</feature>
<dbReference type="AlphaFoldDB" id="T1F1J7"/>
<evidence type="ECO:0000256" key="1">
    <source>
        <dbReference type="SAM" id="Phobius"/>
    </source>
</evidence>
<protein>
    <submittedName>
        <fullName evidence="2 3">Uncharacterized protein</fullName>
    </submittedName>
</protein>
<reference evidence="2 4" key="2">
    <citation type="journal article" date="2013" name="Nature">
        <title>Insights into bilaterian evolution from three spiralian genomes.</title>
        <authorList>
            <person name="Simakov O."/>
            <person name="Marletaz F."/>
            <person name="Cho S.J."/>
            <person name="Edsinger-Gonzales E."/>
            <person name="Havlak P."/>
            <person name="Hellsten U."/>
            <person name="Kuo D.H."/>
            <person name="Larsson T."/>
            <person name="Lv J."/>
            <person name="Arendt D."/>
            <person name="Savage R."/>
            <person name="Osoegawa K."/>
            <person name="de Jong P."/>
            <person name="Grimwood J."/>
            <person name="Chapman J.A."/>
            <person name="Shapiro H."/>
            <person name="Aerts A."/>
            <person name="Otillar R.P."/>
            <person name="Terry A.Y."/>
            <person name="Boore J.L."/>
            <person name="Grigoriev I.V."/>
            <person name="Lindberg D.R."/>
            <person name="Seaver E.C."/>
            <person name="Weisblat D.A."/>
            <person name="Putnam N.H."/>
            <person name="Rokhsar D.S."/>
        </authorList>
    </citation>
    <scope>NUCLEOTIDE SEQUENCE</scope>
</reference>
<evidence type="ECO:0000313" key="3">
    <source>
        <dbReference type="EnsemblMetazoa" id="HelroP169187"/>
    </source>
</evidence>
<dbReference type="EMBL" id="KB096080">
    <property type="protein sequence ID" value="ESO08370.1"/>
    <property type="molecule type" value="Genomic_DNA"/>
</dbReference>
<keyword evidence="1" id="KW-0812">Transmembrane</keyword>
<proteinExistence type="predicted"/>
<dbReference type="GeneID" id="20202697"/>
<keyword evidence="1" id="KW-0472">Membrane</keyword>
<evidence type="ECO:0000313" key="2">
    <source>
        <dbReference type="EMBL" id="ESO08370.1"/>
    </source>
</evidence>
<dbReference type="InParanoid" id="T1F1J7"/>
<dbReference type="HOGENOM" id="CLU_1367545_0_0_1"/>
<reference evidence="3" key="3">
    <citation type="submission" date="2015-06" db="UniProtKB">
        <authorList>
            <consortium name="EnsemblMetazoa"/>
        </authorList>
    </citation>
    <scope>IDENTIFICATION</scope>
</reference>